<feature type="region of interest" description="Disordered" evidence="1">
    <location>
        <begin position="88"/>
        <end position="113"/>
    </location>
</feature>
<feature type="non-terminal residue" evidence="2">
    <location>
        <position position="1"/>
    </location>
</feature>
<feature type="compositionally biased region" description="Basic and acidic residues" evidence="1">
    <location>
        <begin position="11"/>
        <end position="25"/>
    </location>
</feature>
<dbReference type="EMBL" id="QNUK01000697">
    <property type="protein sequence ID" value="KAF5890325.1"/>
    <property type="molecule type" value="Genomic_DNA"/>
</dbReference>
<gene>
    <name evidence="2" type="primary">slc16a10</name>
    <name evidence="2" type="ORF">DAT39_019977</name>
</gene>
<keyword evidence="3" id="KW-1185">Reference proteome</keyword>
<organism evidence="2 3">
    <name type="scientific">Clarias magur</name>
    <name type="common">Asian catfish</name>
    <name type="synonym">Macropteronotus magur</name>
    <dbReference type="NCBI Taxonomy" id="1594786"/>
    <lineage>
        <taxon>Eukaryota</taxon>
        <taxon>Metazoa</taxon>
        <taxon>Chordata</taxon>
        <taxon>Craniata</taxon>
        <taxon>Vertebrata</taxon>
        <taxon>Euteleostomi</taxon>
        <taxon>Actinopterygii</taxon>
        <taxon>Neopterygii</taxon>
        <taxon>Teleostei</taxon>
        <taxon>Ostariophysi</taxon>
        <taxon>Siluriformes</taxon>
        <taxon>Clariidae</taxon>
        <taxon>Clarias</taxon>
    </lineage>
</organism>
<evidence type="ECO:0000256" key="1">
    <source>
        <dbReference type="SAM" id="MobiDB-lite"/>
    </source>
</evidence>
<reference evidence="2" key="1">
    <citation type="submission" date="2020-07" db="EMBL/GenBank/DDBJ databases">
        <title>Clarias magur genome sequencing, assembly and annotation.</title>
        <authorList>
            <person name="Kushwaha B."/>
            <person name="Kumar R."/>
            <person name="Das P."/>
            <person name="Joshi C.G."/>
            <person name="Kumar D."/>
            <person name="Nagpure N.S."/>
            <person name="Pandey M."/>
            <person name="Agarwal S."/>
            <person name="Srivastava S."/>
            <person name="Singh M."/>
            <person name="Sahoo L."/>
            <person name="Jayasankar P."/>
            <person name="Meher P.K."/>
            <person name="Koringa P.G."/>
            <person name="Iquebal M.A."/>
            <person name="Das S.P."/>
            <person name="Bit A."/>
            <person name="Patnaik S."/>
            <person name="Patel N."/>
            <person name="Shah T.M."/>
            <person name="Hinsu A."/>
            <person name="Jena J.K."/>
        </authorList>
    </citation>
    <scope>NUCLEOTIDE SEQUENCE</scope>
    <source>
        <strain evidence="2">CIFAMagur01</strain>
        <tissue evidence="2">Testis</tissue>
    </source>
</reference>
<comment type="caution">
    <text evidence="2">The sequence shown here is derived from an EMBL/GenBank/DDBJ whole genome shotgun (WGS) entry which is preliminary data.</text>
</comment>
<evidence type="ECO:0000313" key="2">
    <source>
        <dbReference type="EMBL" id="KAF5890325.1"/>
    </source>
</evidence>
<sequence>MKEILSMTEKPTSENHEPITGKETEFVVQPDETEVSPKTSFTEGGEAEINPKEKVSNRAEEPEVKINPGENDVTEVNEMVVNVNTAESSFTKAEEPEVKGNQEDKNFTDAGQPEVKPCERRFTEVEEVRRENIRSSESQQALVEEELEFEHPEGGWGWVVMVASMWCNGSVYGIQSIFGILFVSLLKEFGSEDDEDLRFRAAFSPSAYVTPCSIRVFSLFLRLSFVLVSPLGSTCDTPCW</sequence>
<dbReference type="Proteomes" id="UP000727407">
    <property type="component" value="Unassembled WGS sequence"/>
</dbReference>
<protein>
    <submittedName>
        <fullName evidence="2">Monocarboxylate transporter 10</fullName>
    </submittedName>
</protein>
<dbReference type="OrthoDB" id="6499973at2759"/>
<feature type="compositionally biased region" description="Basic and acidic residues" evidence="1">
    <location>
        <begin position="49"/>
        <end position="64"/>
    </location>
</feature>
<accession>A0A8J4XA44</accession>
<evidence type="ECO:0000313" key="3">
    <source>
        <dbReference type="Proteomes" id="UP000727407"/>
    </source>
</evidence>
<feature type="compositionally biased region" description="Basic and acidic residues" evidence="1">
    <location>
        <begin position="92"/>
        <end position="107"/>
    </location>
</feature>
<name>A0A8J4XA44_CLAMG</name>
<proteinExistence type="predicted"/>
<feature type="region of interest" description="Disordered" evidence="1">
    <location>
        <begin position="1"/>
        <end position="73"/>
    </location>
</feature>
<dbReference type="AlphaFoldDB" id="A0A8J4XA44"/>